<dbReference type="PANTHER" id="PTHR15683:SF8">
    <property type="entry name" value="SCAFFOLD ATTACHMENT FACTOR B, ISOFORM B"/>
    <property type="match status" value="1"/>
</dbReference>
<evidence type="ECO:0000259" key="7">
    <source>
        <dbReference type="PROSITE" id="PS50800"/>
    </source>
</evidence>
<feature type="compositionally biased region" description="Polar residues" evidence="5">
    <location>
        <begin position="771"/>
        <end position="782"/>
    </location>
</feature>
<keyword evidence="3" id="KW-0539">Nucleus</keyword>
<evidence type="ECO:0008006" key="9">
    <source>
        <dbReference type="Google" id="ProtNLM"/>
    </source>
</evidence>
<comment type="subcellular location">
    <subcellularLocation>
        <location evidence="1">Nucleus</location>
    </subcellularLocation>
</comment>
<dbReference type="Pfam" id="PF02037">
    <property type="entry name" value="SAP"/>
    <property type="match status" value="1"/>
</dbReference>
<feature type="domain" description="SAP" evidence="7">
    <location>
        <begin position="10"/>
        <end position="44"/>
    </location>
</feature>
<dbReference type="EMBL" id="GECU01031436">
    <property type="protein sequence ID" value="JAS76270.1"/>
    <property type="molecule type" value="Transcribed_RNA"/>
</dbReference>
<dbReference type="GO" id="GO:0006357">
    <property type="term" value="P:regulation of transcription by RNA polymerase II"/>
    <property type="evidence" value="ECO:0007669"/>
    <property type="project" value="TreeGrafter"/>
</dbReference>
<dbReference type="PROSITE" id="PS50102">
    <property type="entry name" value="RRM"/>
    <property type="match status" value="1"/>
</dbReference>
<dbReference type="InterPro" id="IPR036361">
    <property type="entry name" value="SAP_dom_sf"/>
</dbReference>
<dbReference type="InterPro" id="IPR051738">
    <property type="entry name" value="SAF_Modulators"/>
</dbReference>
<dbReference type="InterPro" id="IPR000504">
    <property type="entry name" value="RRM_dom"/>
</dbReference>
<dbReference type="GO" id="GO:0043565">
    <property type="term" value="F:sequence-specific DNA binding"/>
    <property type="evidence" value="ECO:0007669"/>
    <property type="project" value="TreeGrafter"/>
</dbReference>
<dbReference type="InterPro" id="IPR035979">
    <property type="entry name" value="RBD_domain_sf"/>
</dbReference>
<dbReference type="GO" id="GO:0005634">
    <property type="term" value="C:nucleus"/>
    <property type="evidence" value="ECO:0007669"/>
    <property type="project" value="UniProtKB-SubCell"/>
</dbReference>
<evidence type="ECO:0000256" key="3">
    <source>
        <dbReference type="ARBA" id="ARBA00023242"/>
    </source>
</evidence>
<feature type="region of interest" description="Disordered" evidence="5">
    <location>
        <begin position="515"/>
        <end position="961"/>
    </location>
</feature>
<evidence type="ECO:0000259" key="6">
    <source>
        <dbReference type="PROSITE" id="PS50102"/>
    </source>
</evidence>
<feature type="compositionally biased region" description="Basic and acidic residues" evidence="5">
    <location>
        <begin position="165"/>
        <end position="244"/>
    </location>
</feature>
<feature type="compositionally biased region" description="Basic and acidic residues" evidence="5">
    <location>
        <begin position="378"/>
        <end position="388"/>
    </location>
</feature>
<feature type="compositionally biased region" description="Basic and acidic residues" evidence="5">
    <location>
        <begin position="850"/>
        <end position="888"/>
    </location>
</feature>
<feature type="compositionally biased region" description="Polar residues" evidence="5">
    <location>
        <begin position="246"/>
        <end position="259"/>
    </location>
</feature>
<dbReference type="InterPro" id="IPR003034">
    <property type="entry name" value="SAP_dom"/>
</dbReference>
<dbReference type="SUPFAM" id="SSF68906">
    <property type="entry name" value="SAP domain"/>
    <property type="match status" value="1"/>
</dbReference>
<feature type="compositionally biased region" description="Polar residues" evidence="5">
    <location>
        <begin position="324"/>
        <end position="337"/>
    </location>
</feature>
<dbReference type="GO" id="GO:0003723">
    <property type="term" value="F:RNA binding"/>
    <property type="evidence" value="ECO:0007669"/>
    <property type="project" value="UniProtKB-UniRule"/>
</dbReference>
<feature type="compositionally biased region" description="Basic and acidic residues" evidence="5">
    <location>
        <begin position="265"/>
        <end position="285"/>
    </location>
</feature>
<feature type="domain" description="RRM" evidence="6">
    <location>
        <begin position="443"/>
        <end position="521"/>
    </location>
</feature>
<protein>
    <recommendedName>
        <fullName evidence="9">SAFB-like transcription modulator</fullName>
    </recommendedName>
</protein>
<feature type="compositionally biased region" description="Low complexity" evidence="5">
    <location>
        <begin position="944"/>
        <end position="959"/>
    </location>
</feature>
<feature type="compositionally biased region" description="Gly residues" evidence="5">
    <location>
        <begin position="891"/>
        <end position="900"/>
    </location>
</feature>
<name>A0A1B6HNL9_9HEMI</name>
<evidence type="ECO:0000256" key="2">
    <source>
        <dbReference type="ARBA" id="ARBA00022884"/>
    </source>
</evidence>
<sequence>MASESECKKLNDLRVVDLRSELEKRDLDKTGVKAVLLERLQKVLKEEGHDPETYVFELSDIKKTPVRGKKGDNEEVSEDDKVEEEDEGQKEVVIKEESKNAEDKNTDNEQKEDVKEIAEHKEIIKTDVKVEKKDSKEPSKEEHSSNALQKPNPKENSLSAADDVNENKDNLKKDDGSDEAKIKQDDEGQKEVVIKEESKNAEDKNTDNEQKEDVKEIAEHKEIIKTDVKVEKKDSKEPSKEEHSSNALQKPNPKENSLSAADDVNENKDNLKKDDGSDEAKIKQDDEGEQSQNETKSLKEPDIESVSKDSTTSTKTVNLEERPSGTQTSGEFASPKSTMIKEDKPTPEANGIIDNEDSINLTIGEDEEKLLVDEEDSSQEKDHKDEGHGSTGHKKTTAGEKTQEKTNQEKMDGKSTAVADKAAKEDKNKKISASSGGVGGSSRNLWVSGLATTTRATDLKQVFSKYGKVIGAKVVTNARTPGARCYGYVTMSNPDDATKAVQFLHHTELHGRLISVEKAKGDSTGPPKRTEPSKVESPVKKMEEKKKELVLRKVETKKDDSIVPPGTEGEVGKEPAAPGTEDTAEVKKDTKDLGGHRSRELVKSEKPDNKRPRSANSSHRSRGGSPILTFDKIKEERERQRLREKERLLREEERRRETERMRQREIDRKQREESERLDRERKKLKMERERLLREKDDLLKLKSERQRLERERQKLERERLEKEKEELERLKRQNLRLEEEARRKRSLSSSRDREYESRKRPATEARYIGHHSSSQSRYTEPSRSSDYKKEPSQHKNARDMAPPPRRPSYEPEPRRLVTSVSTERGTRESWQPKDRESGRYERTSVSSSSFRDETISSRSKPSSESRHVRERYADGPKSDRYVGREGESWHSGGGSSGGGPIKSFSSRETWVSGSTDRKPEHMSEPWSRTSSNSSRWPGGTAPIGMSSRSGGQGGMSSSMFATNSIPIVPGMGMSNMGPFSGGDRFDAYKQPYFKGP</sequence>
<feature type="compositionally biased region" description="Basic and acidic residues" evidence="5">
    <location>
        <begin position="631"/>
        <end position="742"/>
    </location>
</feature>
<dbReference type="AlphaFoldDB" id="A0A1B6HNL9"/>
<feature type="compositionally biased region" description="Basic and acidic residues" evidence="5">
    <location>
        <begin position="783"/>
        <end position="798"/>
    </location>
</feature>
<feature type="region of interest" description="Disordered" evidence="5">
    <location>
        <begin position="48"/>
        <end position="444"/>
    </location>
</feature>
<feature type="compositionally biased region" description="Acidic residues" evidence="5">
    <location>
        <begin position="364"/>
        <end position="377"/>
    </location>
</feature>
<dbReference type="Pfam" id="PF00076">
    <property type="entry name" value="RRM_1"/>
    <property type="match status" value="1"/>
</dbReference>
<dbReference type="SMART" id="SM00360">
    <property type="entry name" value="RRM"/>
    <property type="match status" value="1"/>
</dbReference>
<feature type="compositionally biased region" description="Basic and acidic residues" evidence="5">
    <location>
        <begin position="528"/>
        <end position="561"/>
    </location>
</feature>
<reference evidence="8" key="1">
    <citation type="submission" date="2015-11" db="EMBL/GenBank/DDBJ databases">
        <title>De novo transcriptome assembly of four potential Pierce s Disease insect vectors from Arizona vineyards.</title>
        <authorList>
            <person name="Tassone E.E."/>
        </authorList>
    </citation>
    <scope>NUCLEOTIDE SEQUENCE</scope>
</reference>
<feature type="compositionally biased region" description="Basic and acidic residues" evidence="5">
    <location>
        <begin position="89"/>
        <end position="144"/>
    </location>
</feature>
<accession>A0A1B6HNL9</accession>
<feature type="compositionally biased region" description="Polar residues" evidence="5">
    <location>
        <begin position="146"/>
        <end position="159"/>
    </location>
</feature>
<dbReference type="PROSITE" id="PS50800">
    <property type="entry name" value="SAP"/>
    <property type="match status" value="1"/>
</dbReference>
<feature type="compositionally biased region" description="Basic and acidic residues" evidence="5">
    <location>
        <begin position="59"/>
        <end position="73"/>
    </location>
</feature>
<feature type="compositionally biased region" description="Acidic residues" evidence="5">
    <location>
        <begin position="74"/>
        <end position="88"/>
    </location>
</feature>
<organism evidence="8">
    <name type="scientific">Homalodisca liturata</name>
    <dbReference type="NCBI Taxonomy" id="320908"/>
    <lineage>
        <taxon>Eukaryota</taxon>
        <taxon>Metazoa</taxon>
        <taxon>Ecdysozoa</taxon>
        <taxon>Arthropoda</taxon>
        <taxon>Hexapoda</taxon>
        <taxon>Insecta</taxon>
        <taxon>Pterygota</taxon>
        <taxon>Neoptera</taxon>
        <taxon>Paraneoptera</taxon>
        <taxon>Hemiptera</taxon>
        <taxon>Auchenorrhyncha</taxon>
        <taxon>Membracoidea</taxon>
        <taxon>Cicadellidae</taxon>
        <taxon>Cicadellinae</taxon>
        <taxon>Proconiini</taxon>
        <taxon>Homalodisca</taxon>
    </lineage>
</organism>
<feature type="compositionally biased region" description="Low complexity" evidence="5">
    <location>
        <begin position="308"/>
        <end position="317"/>
    </location>
</feature>
<keyword evidence="2 4" id="KW-0694">RNA-binding</keyword>
<evidence type="ECO:0000313" key="8">
    <source>
        <dbReference type="EMBL" id="JAS76270.1"/>
    </source>
</evidence>
<gene>
    <name evidence="8" type="ORF">g.16797</name>
</gene>
<feature type="compositionally biased region" description="Basic and acidic residues" evidence="5">
    <location>
        <begin position="296"/>
        <end position="307"/>
    </location>
</feature>
<feature type="compositionally biased region" description="Polar residues" evidence="5">
    <location>
        <begin position="926"/>
        <end position="935"/>
    </location>
</feature>
<dbReference type="GO" id="GO:0050684">
    <property type="term" value="P:regulation of mRNA processing"/>
    <property type="evidence" value="ECO:0007669"/>
    <property type="project" value="TreeGrafter"/>
</dbReference>
<dbReference type="InterPro" id="IPR012677">
    <property type="entry name" value="Nucleotide-bd_a/b_plait_sf"/>
</dbReference>
<dbReference type="SMART" id="SM00513">
    <property type="entry name" value="SAP"/>
    <property type="match status" value="1"/>
</dbReference>
<evidence type="ECO:0000256" key="1">
    <source>
        <dbReference type="ARBA" id="ARBA00004123"/>
    </source>
</evidence>
<feature type="compositionally biased region" description="Basic and acidic residues" evidence="5">
    <location>
        <begin position="750"/>
        <end position="763"/>
    </location>
</feature>
<feature type="compositionally biased region" description="Basic and acidic residues" evidence="5">
    <location>
        <begin position="397"/>
        <end position="413"/>
    </location>
</feature>
<evidence type="ECO:0000256" key="5">
    <source>
        <dbReference type="SAM" id="MobiDB-lite"/>
    </source>
</evidence>
<dbReference type="SUPFAM" id="SSF54928">
    <property type="entry name" value="RNA-binding domain, RBD"/>
    <property type="match status" value="1"/>
</dbReference>
<feature type="compositionally biased region" description="Basic and acidic residues" evidence="5">
    <location>
        <begin position="824"/>
        <end position="842"/>
    </location>
</feature>
<evidence type="ECO:0000256" key="4">
    <source>
        <dbReference type="PROSITE-ProRule" id="PRU00176"/>
    </source>
</evidence>
<proteinExistence type="predicted"/>
<dbReference type="Gene3D" id="3.30.70.330">
    <property type="match status" value="1"/>
</dbReference>
<dbReference type="PANTHER" id="PTHR15683">
    <property type="entry name" value="SCAFFOLD ATTACHMENT FACTOR B-RELATED"/>
    <property type="match status" value="1"/>
</dbReference>
<feature type="compositionally biased region" description="Basic and acidic residues" evidence="5">
    <location>
        <begin position="584"/>
        <end position="611"/>
    </location>
</feature>